<feature type="region of interest" description="Disordered" evidence="1">
    <location>
        <begin position="1"/>
        <end position="20"/>
    </location>
</feature>
<comment type="caution">
    <text evidence="3">The sequence shown here is derived from an EMBL/GenBank/DDBJ whole genome shotgun (WGS) entry which is preliminary data.</text>
</comment>
<dbReference type="GO" id="GO:0005509">
    <property type="term" value="F:calcium ion binding"/>
    <property type="evidence" value="ECO:0007669"/>
    <property type="project" value="InterPro"/>
</dbReference>
<dbReference type="Pfam" id="PF00353">
    <property type="entry name" value="HemolysinCabind"/>
    <property type="match status" value="2"/>
</dbReference>
<proteinExistence type="predicted"/>
<dbReference type="InterPro" id="IPR036844">
    <property type="entry name" value="Hint_dom_sf"/>
</dbReference>
<reference evidence="3 4" key="1">
    <citation type="submission" date="2015-06" db="EMBL/GenBank/DDBJ databases">
        <title>Draft genome sequence of an Alphaproteobacteria species associated to the Mediterranean sponge Oscarella lobularis.</title>
        <authorList>
            <person name="Jourda C."/>
            <person name="Santini S."/>
            <person name="Claverie J.-M."/>
        </authorList>
    </citation>
    <scope>NUCLEOTIDE SEQUENCE [LARGE SCALE GENOMIC DNA]</scope>
    <source>
        <strain evidence="3">IGS</strain>
    </source>
</reference>
<sequence>MATINGDDNNNTLNGTGGGDDIYGGGGNDTIRGNNGFDTIYGDVPEALVGSIGVVGKPAKGAAKVGKITSGNDFIDGGANQDLIFGDGGNDTIKGGSQSDVLYGDYNPDLYGIAKIGKTLGKALPGDDLFQFDNIGDGYGDQIFGGDGFLPGTDATTGKPGKVGKFGSDNDTLDLTNTTLGGSGITATVATTTDSDGNGFDGTVTWRNEDGQVVGTLQFENIENIINNSVPCFVSGTLIDTPDGKTPIETLKVGDKVITADNGPQTIRWIGAKQLGPEALTENPNLRPIRIAAGCLGNGLPESDLVVSPQHRVLLQSNIVERVFGSKEVLVAAKKLLSLPGVSVDEEMESLTYWHILLDQHEVVLANGAQTESLYLGREGLKSMTAAARKEISLLFPEISSPSFVPRASRPFQQKAGKIDNIVARHVKNNMSLQSGSALR</sequence>
<organism evidence="3 4">
    <name type="scientific">Candidatus Rhodobacter oscarellae</name>
    <dbReference type="NCBI Taxonomy" id="1675527"/>
    <lineage>
        <taxon>Bacteria</taxon>
        <taxon>Pseudomonadati</taxon>
        <taxon>Pseudomonadota</taxon>
        <taxon>Alphaproteobacteria</taxon>
        <taxon>Rhodobacterales</taxon>
        <taxon>Rhodobacter group</taxon>
        <taxon>Rhodobacter</taxon>
    </lineage>
</organism>
<dbReference type="STRING" id="1675527.AIOL_004552"/>
<evidence type="ECO:0000313" key="3">
    <source>
        <dbReference type="EMBL" id="KMW59570.1"/>
    </source>
</evidence>
<evidence type="ECO:0000256" key="1">
    <source>
        <dbReference type="SAM" id="MobiDB-lite"/>
    </source>
</evidence>
<keyword evidence="3" id="KW-0378">Hydrolase</keyword>
<dbReference type="GO" id="GO:0004035">
    <property type="term" value="F:alkaline phosphatase activity"/>
    <property type="evidence" value="ECO:0007669"/>
    <property type="project" value="UniProtKB-EC"/>
</dbReference>
<dbReference type="InterPro" id="IPR028992">
    <property type="entry name" value="Hedgehog/Intein_dom"/>
</dbReference>
<dbReference type="OrthoDB" id="6305173at2"/>
<accession>A0A0J9E9V3</accession>
<dbReference type="Gene3D" id="2.170.16.10">
    <property type="entry name" value="Hedgehog/Intein (Hint) domain"/>
    <property type="match status" value="1"/>
</dbReference>
<gene>
    <name evidence="3" type="ORF">AIOL_004552</name>
</gene>
<protein>
    <submittedName>
        <fullName evidence="3">Alkaline phosphatase</fullName>
        <ecNumber evidence="3">3.1.3.1</ecNumber>
    </submittedName>
</protein>
<dbReference type="InterPro" id="IPR011049">
    <property type="entry name" value="Serralysin-like_metalloprot_C"/>
</dbReference>
<dbReference type="Pfam" id="PF13403">
    <property type="entry name" value="Hint_2"/>
    <property type="match status" value="1"/>
</dbReference>
<dbReference type="PATRIC" id="fig|1675527.3.peg.4761"/>
<dbReference type="Gene3D" id="2.150.10.10">
    <property type="entry name" value="Serralysin-like metalloprotease, C-terminal"/>
    <property type="match status" value="1"/>
</dbReference>
<dbReference type="EMBL" id="LFTY01000002">
    <property type="protein sequence ID" value="KMW59570.1"/>
    <property type="molecule type" value="Genomic_DNA"/>
</dbReference>
<feature type="domain" description="Hedgehog/Intein (Hint)" evidence="2">
    <location>
        <begin position="231"/>
        <end position="377"/>
    </location>
</feature>
<dbReference type="EC" id="3.1.3.1" evidence="3"/>
<feature type="compositionally biased region" description="Low complexity" evidence="1">
    <location>
        <begin position="1"/>
        <end position="14"/>
    </location>
</feature>
<dbReference type="AlphaFoldDB" id="A0A0J9E9V3"/>
<dbReference type="RefSeq" id="WP_053101342.1">
    <property type="nucleotide sequence ID" value="NZ_LFTY01000002.1"/>
</dbReference>
<dbReference type="InterPro" id="IPR018511">
    <property type="entry name" value="Hemolysin-typ_Ca-bd_CS"/>
</dbReference>
<evidence type="ECO:0000259" key="2">
    <source>
        <dbReference type="Pfam" id="PF13403"/>
    </source>
</evidence>
<dbReference type="Proteomes" id="UP000037178">
    <property type="component" value="Unassembled WGS sequence"/>
</dbReference>
<keyword evidence="4" id="KW-1185">Reference proteome</keyword>
<dbReference type="SUPFAM" id="SSF51294">
    <property type="entry name" value="Hedgehog/intein (Hint) domain"/>
    <property type="match status" value="1"/>
</dbReference>
<dbReference type="InterPro" id="IPR001343">
    <property type="entry name" value="Hemolysn_Ca-bd"/>
</dbReference>
<dbReference type="PROSITE" id="PS00330">
    <property type="entry name" value="HEMOLYSIN_CALCIUM"/>
    <property type="match status" value="1"/>
</dbReference>
<name>A0A0J9E9V3_9RHOB</name>
<evidence type="ECO:0000313" key="4">
    <source>
        <dbReference type="Proteomes" id="UP000037178"/>
    </source>
</evidence>
<dbReference type="SUPFAM" id="SSF51120">
    <property type="entry name" value="beta-Roll"/>
    <property type="match status" value="1"/>
</dbReference>